<evidence type="ECO:0000256" key="1">
    <source>
        <dbReference type="SAM" id="SignalP"/>
    </source>
</evidence>
<keyword evidence="3" id="KW-1185">Reference proteome</keyword>
<feature type="chain" id="PRO_5047350984" description="Lipoprotein" evidence="1">
    <location>
        <begin position="24"/>
        <end position="165"/>
    </location>
</feature>
<gene>
    <name evidence="2" type="ORF">MJO52_00475</name>
</gene>
<organism evidence="2 3">
    <name type="scientific">Microbulbifer variabilis</name>
    <dbReference type="NCBI Taxonomy" id="266805"/>
    <lineage>
        <taxon>Bacteria</taxon>
        <taxon>Pseudomonadati</taxon>
        <taxon>Pseudomonadota</taxon>
        <taxon>Gammaproteobacteria</taxon>
        <taxon>Cellvibrionales</taxon>
        <taxon>Microbulbiferaceae</taxon>
        <taxon>Microbulbifer</taxon>
    </lineage>
</organism>
<sequence>MNISGFKVVLAGTILSISSLAMAKDVIKINSAAHYHDEKVIAANILSECPNLGSQFSNSTQKFLSKYGYYISSTSELNPQSEGYSLKLSILNALSSGNAWLGHRKSVSIEAELYNNGELVDSFTNTRNSSGGFGANFKNSCQVLQRCVHTLGNDVAKWMKKNHEI</sequence>
<name>A0ABY4VBJ1_9GAMM</name>
<evidence type="ECO:0000313" key="2">
    <source>
        <dbReference type="EMBL" id="USD21649.1"/>
    </source>
</evidence>
<evidence type="ECO:0000313" key="3">
    <source>
        <dbReference type="Proteomes" id="UP001055658"/>
    </source>
</evidence>
<proteinExistence type="predicted"/>
<accession>A0ABY4VBJ1</accession>
<dbReference type="EMBL" id="CP092418">
    <property type="protein sequence ID" value="USD21649.1"/>
    <property type="molecule type" value="Genomic_DNA"/>
</dbReference>
<keyword evidence="1" id="KW-0732">Signal</keyword>
<evidence type="ECO:0008006" key="4">
    <source>
        <dbReference type="Google" id="ProtNLM"/>
    </source>
</evidence>
<reference evidence="2" key="1">
    <citation type="submission" date="2022-02" db="EMBL/GenBank/DDBJ databases">
        <title>Coral-associated bacteria.</title>
        <authorList>
            <person name="Tang K."/>
            <person name="Wang X."/>
        </authorList>
    </citation>
    <scope>NUCLEOTIDE SEQUENCE</scope>
    <source>
        <strain evidence="2">SCSIO 43006</strain>
    </source>
</reference>
<dbReference type="RefSeq" id="WP_252084053.1">
    <property type="nucleotide sequence ID" value="NZ_CP092418.1"/>
</dbReference>
<dbReference type="Proteomes" id="UP001055658">
    <property type="component" value="Chromosome"/>
</dbReference>
<feature type="signal peptide" evidence="1">
    <location>
        <begin position="1"/>
        <end position="23"/>
    </location>
</feature>
<protein>
    <recommendedName>
        <fullName evidence="4">Lipoprotein</fullName>
    </recommendedName>
</protein>